<evidence type="ECO:0000313" key="2">
    <source>
        <dbReference type="EMBL" id="CAG8236719.1"/>
    </source>
</evidence>
<dbReference type="OrthoDB" id="5279008at2759"/>
<accession>A0A9W4I7R3</accession>
<sequence>MMKLLFQLLIGIASIQNSHASFPGHTIETETHIEKRAYPLEVAGPLGVWPDARITYCFENDEARTNLAHVIPKAFDIWLAAGLNKAFKLEQGTDEECNGDDADDTLLVKYNNQRKLNTINGRIQSKGMKWRSWTTLDPVDGFATGKGVANVAHELGHAFGLGHEHQRPSLWAKNLGGDALDGNEKLHFKCENLADYASAQANGENMDSICTSAKNARERKFSALDILPNKFGEELKSDPIDWKSIMIYGSDANGKDDGNGGRAVVLTKKNGDTFGYNTAPSQKDIDAVHTLYQDSLPVLKKKSSTLFWKKGSKFRDMFSKENKQTSCD</sequence>
<gene>
    <name evidence="2" type="ORF">PSALAMII_LOCUS400</name>
</gene>
<protein>
    <recommendedName>
        <fullName evidence="4">Metalloendopeptidase</fullName>
    </recommendedName>
</protein>
<name>A0A9W4I7R3_9EURO</name>
<dbReference type="InterPro" id="IPR024079">
    <property type="entry name" value="MetalloPept_cat_dom_sf"/>
</dbReference>
<dbReference type="Gene3D" id="3.40.390.10">
    <property type="entry name" value="Collagenase (Catalytic Domain)"/>
    <property type="match status" value="1"/>
</dbReference>
<dbReference type="SUPFAM" id="SSF55486">
    <property type="entry name" value="Metalloproteases ('zincins'), catalytic domain"/>
    <property type="match status" value="1"/>
</dbReference>
<feature type="signal peptide" evidence="1">
    <location>
        <begin position="1"/>
        <end position="20"/>
    </location>
</feature>
<dbReference type="EMBL" id="CAJVPD010000019">
    <property type="protein sequence ID" value="CAG8236719.1"/>
    <property type="molecule type" value="Genomic_DNA"/>
</dbReference>
<evidence type="ECO:0008006" key="4">
    <source>
        <dbReference type="Google" id="ProtNLM"/>
    </source>
</evidence>
<evidence type="ECO:0000256" key="1">
    <source>
        <dbReference type="SAM" id="SignalP"/>
    </source>
</evidence>
<dbReference type="AlphaFoldDB" id="A0A9W4I7R3"/>
<evidence type="ECO:0000313" key="3">
    <source>
        <dbReference type="Proteomes" id="UP001152592"/>
    </source>
</evidence>
<proteinExistence type="predicted"/>
<dbReference type="GO" id="GO:0008237">
    <property type="term" value="F:metallopeptidase activity"/>
    <property type="evidence" value="ECO:0007669"/>
    <property type="project" value="InterPro"/>
</dbReference>
<organism evidence="2 3">
    <name type="scientific">Penicillium salamii</name>
    <dbReference type="NCBI Taxonomy" id="1612424"/>
    <lineage>
        <taxon>Eukaryota</taxon>
        <taxon>Fungi</taxon>
        <taxon>Dikarya</taxon>
        <taxon>Ascomycota</taxon>
        <taxon>Pezizomycotina</taxon>
        <taxon>Eurotiomycetes</taxon>
        <taxon>Eurotiomycetidae</taxon>
        <taxon>Eurotiales</taxon>
        <taxon>Aspergillaceae</taxon>
        <taxon>Penicillium</taxon>
    </lineage>
</organism>
<feature type="chain" id="PRO_5040861873" description="Metalloendopeptidase" evidence="1">
    <location>
        <begin position="21"/>
        <end position="328"/>
    </location>
</feature>
<reference evidence="2" key="1">
    <citation type="submission" date="2021-07" db="EMBL/GenBank/DDBJ databases">
        <authorList>
            <person name="Branca A.L. A."/>
        </authorList>
    </citation>
    <scope>NUCLEOTIDE SEQUENCE</scope>
</reference>
<keyword evidence="1" id="KW-0732">Signal</keyword>
<comment type="caution">
    <text evidence="2">The sequence shown here is derived from an EMBL/GenBank/DDBJ whole genome shotgun (WGS) entry which is preliminary data.</text>
</comment>
<dbReference type="Proteomes" id="UP001152592">
    <property type="component" value="Unassembled WGS sequence"/>
</dbReference>